<accession>A0ABR9U5N3</accession>
<evidence type="ECO:0000259" key="8">
    <source>
        <dbReference type="Pfam" id="PF01385"/>
    </source>
</evidence>
<sequence>MLKAIKVRLYPTSEQELALAKSFGCARWYWNFALNACIQHYQETGKSLKLAIYKGMLPQLKKEYPWLKEDCYSSVLQCVAINLDKAYKNFFEGRAKFPIFKSKHHKQSIQYPQSVTVNGEYLKVPKIGEIKAIFHREVTGKIKTVTISKTSTDKYYASILCEIEGTDMKQSGNKIIGIDLGLKDFAIVHDGENATKYANPKHLYRHQKNLARKQKKLSRKTKACTERSRRGSSARERFRKIVAKVHEKIANSRQDFLHKLSRKLVDESQIIVVENLNVKGMVKNRKLSKSISDVGWSMFVNFIDYKLKQKEGELIEIERFFPSSKTCSSCGHVLDELPLNIREWDCPSCHSHHDRDGNAALNIRNEGIRIKNKGGGNPVSAEGACVRPAHSRMMRHRAEKSEADTYS</sequence>
<dbReference type="EMBL" id="JADEWU010000001">
    <property type="protein sequence ID" value="MBE9141756.1"/>
    <property type="molecule type" value="Genomic_DNA"/>
</dbReference>
<dbReference type="RefSeq" id="WP_193867516.1">
    <property type="nucleotide sequence ID" value="NZ_JADEWU010000001.1"/>
</dbReference>
<gene>
    <name evidence="11" type="ORF">IQ236_00785</name>
</gene>
<dbReference type="PANTHER" id="PTHR30405">
    <property type="entry name" value="TRANSPOSASE"/>
    <property type="match status" value="1"/>
</dbReference>
<dbReference type="PANTHER" id="PTHR30405:SF25">
    <property type="entry name" value="RNA-GUIDED DNA ENDONUCLEASE INSQ-RELATED"/>
    <property type="match status" value="1"/>
</dbReference>
<dbReference type="Proteomes" id="UP000640725">
    <property type="component" value="Unassembled WGS sequence"/>
</dbReference>
<feature type="domain" description="Probable transposase IS891/IS1136/IS1341" evidence="8">
    <location>
        <begin position="158"/>
        <end position="285"/>
    </location>
</feature>
<comment type="similarity">
    <text evidence="1">In the C-terminal section; belongs to the transposase 35 family.</text>
</comment>
<keyword evidence="6" id="KW-0238">DNA-binding</keyword>
<keyword evidence="5" id="KW-0862">Zinc</keyword>
<evidence type="ECO:0000256" key="3">
    <source>
        <dbReference type="ARBA" id="ARBA00022578"/>
    </source>
</evidence>
<dbReference type="Pfam" id="PF07282">
    <property type="entry name" value="Cas12f1-like_TNB"/>
    <property type="match status" value="1"/>
</dbReference>
<name>A0ABR9U5N3_9CYAN</name>
<evidence type="ECO:0000256" key="2">
    <source>
        <dbReference type="ARBA" id="ARBA00011044"/>
    </source>
</evidence>
<protein>
    <submittedName>
        <fullName evidence="11">Transposase</fullName>
    </submittedName>
</protein>
<dbReference type="Pfam" id="PF01385">
    <property type="entry name" value="OrfB_IS605"/>
    <property type="match status" value="1"/>
</dbReference>
<proteinExistence type="inferred from homology"/>
<dbReference type="NCBIfam" id="TIGR01766">
    <property type="entry name" value="IS200/IS605 family accessory protein TnpB-like domain"/>
    <property type="match status" value="1"/>
</dbReference>
<comment type="caution">
    <text evidence="11">The sequence shown here is derived from an EMBL/GenBank/DDBJ whole genome shotgun (WGS) entry which is preliminary data.</text>
</comment>
<reference evidence="11 12" key="1">
    <citation type="submission" date="2020-10" db="EMBL/GenBank/DDBJ databases">
        <authorList>
            <person name="Castelo-Branco R."/>
            <person name="Eusebio N."/>
            <person name="Adriana R."/>
            <person name="Vieira A."/>
            <person name="Brugerolle De Fraissinette N."/>
            <person name="Rezende De Castro R."/>
            <person name="Schneider M.P."/>
            <person name="Vasconcelos V."/>
            <person name="Leao P.N."/>
        </authorList>
    </citation>
    <scope>NUCLEOTIDE SEQUENCE [LARGE SCALE GENOMIC DNA]</scope>
    <source>
        <strain evidence="11 12">LEGE 06226</strain>
    </source>
</reference>
<feature type="domain" description="Cas12f1-like TNB" evidence="9">
    <location>
        <begin position="296"/>
        <end position="363"/>
    </location>
</feature>
<keyword evidence="12" id="KW-1185">Reference proteome</keyword>
<dbReference type="Pfam" id="PF12323">
    <property type="entry name" value="HTH_OrfB_IS605"/>
    <property type="match status" value="1"/>
</dbReference>
<keyword evidence="4" id="KW-0479">Metal-binding</keyword>
<evidence type="ECO:0000259" key="9">
    <source>
        <dbReference type="Pfam" id="PF07282"/>
    </source>
</evidence>
<evidence type="ECO:0000256" key="7">
    <source>
        <dbReference type="ARBA" id="ARBA00023172"/>
    </source>
</evidence>
<dbReference type="InterPro" id="IPR001959">
    <property type="entry name" value="Transposase"/>
</dbReference>
<evidence type="ECO:0000256" key="4">
    <source>
        <dbReference type="ARBA" id="ARBA00022723"/>
    </source>
</evidence>
<evidence type="ECO:0000313" key="11">
    <source>
        <dbReference type="EMBL" id="MBE9141756.1"/>
    </source>
</evidence>
<evidence type="ECO:0000259" key="10">
    <source>
        <dbReference type="Pfam" id="PF12323"/>
    </source>
</evidence>
<dbReference type="NCBIfam" id="NF040570">
    <property type="entry name" value="guided_TnpB"/>
    <property type="match status" value="1"/>
</dbReference>
<feature type="domain" description="Transposase putative helix-turn-helix" evidence="10">
    <location>
        <begin position="1"/>
        <end position="46"/>
    </location>
</feature>
<comment type="similarity">
    <text evidence="2">In the N-terminal section; belongs to the transposase 2 family.</text>
</comment>
<dbReference type="InterPro" id="IPR010095">
    <property type="entry name" value="Cas12f1-like_TNB"/>
</dbReference>
<evidence type="ECO:0000256" key="6">
    <source>
        <dbReference type="ARBA" id="ARBA00023125"/>
    </source>
</evidence>
<evidence type="ECO:0000313" key="12">
    <source>
        <dbReference type="Proteomes" id="UP000640725"/>
    </source>
</evidence>
<dbReference type="InterPro" id="IPR051399">
    <property type="entry name" value="RNA-guided_DNA_endo/Transpos"/>
</dbReference>
<organism evidence="11 12">
    <name type="scientific">Planktothrix mougeotii LEGE 06226</name>
    <dbReference type="NCBI Taxonomy" id="1828728"/>
    <lineage>
        <taxon>Bacteria</taxon>
        <taxon>Bacillati</taxon>
        <taxon>Cyanobacteriota</taxon>
        <taxon>Cyanophyceae</taxon>
        <taxon>Oscillatoriophycideae</taxon>
        <taxon>Oscillatoriales</taxon>
        <taxon>Microcoleaceae</taxon>
        <taxon>Planktothrix</taxon>
    </lineage>
</organism>
<evidence type="ECO:0000256" key="1">
    <source>
        <dbReference type="ARBA" id="ARBA00008761"/>
    </source>
</evidence>
<keyword evidence="7" id="KW-0233">DNA recombination</keyword>
<keyword evidence="3" id="KW-0815">Transposition</keyword>
<evidence type="ECO:0000256" key="5">
    <source>
        <dbReference type="ARBA" id="ARBA00022833"/>
    </source>
</evidence>
<dbReference type="InterPro" id="IPR021027">
    <property type="entry name" value="Transposase_put_HTH"/>
</dbReference>